<name>A0A2P8EG28_9ACTN</name>
<dbReference type="GO" id="GO:0016887">
    <property type="term" value="F:ATP hydrolysis activity"/>
    <property type="evidence" value="ECO:0007669"/>
    <property type="project" value="InterPro"/>
</dbReference>
<dbReference type="GO" id="GO:0004527">
    <property type="term" value="F:exonuclease activity"/>
    <property type="evidence" value="ECO:0007669"/>
    <property type="project" value="UniProtKB-KW"/>
</dbReference>
<evidence type="ECO:0000313" key="7">
    <source>
        <dbReference type="EMBL" id="PSL08425.1"/>
    </source>
</evidence>
<feature type="compositionally biased region" description="Basic and acidic residues" evidence="5">
    <location>
        <begin position="312"/>
        <end position="334"/>
    </location>
</feature>
<dbReference type="OrthoDB" id="9795626at2"/>
<dbReference type="InterPro" id="IPR038729">
    <property type="entry name" value="Rad50/SbcC_AAA"/>
</dbReference>
<comment type="subunit">
    <text evidence="2">Heterodimer of SbcC and SbcD.</text>
</comment>
<dbReference type="InterPro" id="IPR027417">
    <property type="entry name" value="P-loop_NTPase"/>
</dbReference>
<keyword evidence="4" id="KW-0175">Coiled coil</keyword>
<sequence length="1013" mass="110388">MQLHTLTFAAIGPFRDQQRVDFGELAAGGLFLLEGPTGAGKSTVIDALVFALYGDVAGRGSSKARLVSDHRDPAVEPFVELVFETSAGVYRVRRTPEHERPKKRGDGTVTQQASVKLWKATSPAGLDGDPVSTRVGEADAELRDAVGLSREQFVKTVVLPQGEFARFLQSRSDERRAILQSIFGTEHYDRIQDELKRRRSGARQRCDDSDQRLRYAVAAFARTAAPGDDGTDGRATAVTDAVLSAVADTVDEAESAVRAWTAELVDALDAEQRDRHTRSAEAERARDDAAAHLRERQRRRELRDRLRAARAERETLDAERAEQSARERRADAARRAATCRAPLDALDDTRGRLDTASRQVADLRATVELDGLDVTAAGRDEVTRAHRELLDTVVALSEPHQLEAGLADRRDELHRLRRDREKLAETHAEIQARCTALPTEIEALQAEAVQARELAGTLAGLRRDRTAVHELLAVHERLDAARAEQAAAEARCQESHDRMVAADDHVAELRRRYREGVAADLAVALTEGEPCQVCGSTTHPAPATRSDDFVERDRVEQAEQQLSQCRRRLDEHRDARGTAAAKVAELEGRLDGSTAEQLGEQLSRVDGAIGDAETAEHRVGELTGEITRREQELHTSREQHRQAEADIARLDERVGTLAQRLERDEQRVADEQGGYTSVGVRVADLRRRASGAERLAVALGDVEHQSAEHTARSDQLARAVGDAGFDTPEQVRAALLPAADVDALQAEIDAWRRRSDAVDGRLADPDLVGVDADEEIDVDGAGARAEATAAELLELQRAVASGDTRLQQCREAVAEVDDALAERRRVHDEAAAVVRMAGLANADTTDNVPRIALATYVLQRRFEAVVDAANERLADMSSGRYVLESHDGREGGSRRTGLGLRVVDSHTGHARDTGTLSGGETFYVSLALALGLADVVTAEAGGLRMGTLFVDEGFGSLDPDTLDSVMGVLARLRSGGRVVGVVSHVEELKTRIPERIEVRRPTRGGPSTLDVVA</sequence>
<dbReference type="SUPFAM" id="SSF52540">
    <property type="entry name" value="P-loop containing nucleoside triphosphate hydrolases"/>
    <property type="match status" value="1"/>
</dbReference>
<reference evidence="7 8" key="1">
    <citation type="submission" date="2018-03" db="EMBL/GenBank/DDBJ databases">
        <title>Genomic Encyclopedia of Archaeal and Bacterial Type Strains, Phase II (KMG-II): from individual species to whole genera.</title>
        <authorList>
            <person name="Goeker M."/>
        </authorList>
    </citation>
    <scope>NUCLEOTIDE SEQUENCE [LARGE SCALE GENOMIC DNA]</scope>
    <source>
        <strain evidence="7 8">DSM 45211</strain>
    </source>
</reference>
<dbReference type="Proteomes" id="UP000243528">
    <property type="component" value="Unassembled WGS sequence"/>
</dbReference>
<dbReference type="GO" id="GO:0006302">
    <property type="term" value="P:double-strand break repair"/>
    <property type="evidence" value="ECO:0007669"/>
    <property type="project" value="InterPro"/>
</dbReference>
<dbReference type="PANTHER" id="PTHR32114">
    <property type="entry name" value="ABC TRANSPORTER ABCH.3"/>
    <property type="match status" value="1"/>
</dbReference>
<evidence type="ECO:0000259" key="6">
    <source>
        <dbReference type="Pfam" id="PF13476"/>
    </source>
</evidence>
<dbReference type="Gene3D" id="1.20.5.340">
    <property type="match status" value="1"/>
</dbReference>
<feature type="coiled-coil region" evidence="4">
    <location>
        <begin position="633"/>
        <end position="667"/>
    </location>
</feature>
<dbReference type="AlphaFoldDB" id="A0A2P8EG28"/>
<gene>
    <name evidence="7" type="ORF">CLV30_101397</name>
</gene>
<evidence type="ECO:0000256" key="3">
    <source>
        <dbReference type="ARBA" id="ARBA00013368"/>
    </source>
</evidence>
<dbReference type="Pfam" id="PF13476">
    <property type="entry name" value="AAA_23"/>
    <property type="match status" value="1"/>
</dbReference>
<comment type="caution">
    <text evidence="7">The sequence shown here is derived from an EMBL/GenBank/DDBJ whole genome shotgun (WGS) entry which is preliminary data.</text>
</comment>
<keyword evidence="7" id="KW-0540">Nuclease</keyword>
<dbReference type="RefSeq" id="WP_106535477.1">
    <property type="nucleotide sequence ID" value="NZ_ML142897.1"/>
</dbReference>
<accession>A0A2P8EG28</accession>
<feature type="compositionally biased region" description="Basic and acidic residues" evidence="5">
    <location>
        <begin position="271"/>
        <end position="294"/>
    </location>
</feature>
<feature type="coiled-coil region" evidence="4">
    <location>
        <begin position="406"/>
        <end position="433"/>
    </location>
</feature>
<evidence type="ECO:0000256" key="5">
    <source>
        <dbReference type="SAM" id="MobiDB-lite"/>
    </source>
</evidence>
<dbReference type="Pfam" id="PF13558">
    <property type="entry name" value="SbcC_Walker_B"/>
    <property type="match status" value="1"/>
</dbReference>
<evidence type="ECO:0000313" key="8">
    <source>
        <dbReference type="Proteomes" id="UP000243528"/>
    </source>
</evidence>
<evidence type="ECO:0000256" key="1">
    <source>
        <dbReference type="ARBA" id="ARBA00006930"/>
    </source>
</evidence>
<dbReference type="PANTHER" id="PTHR32114:SF2">
    <property type="entry name" value="ABC TRANSPORTER ABCH.3"/>
    <property type="match status" value="1"/>
</dbReference>
<keyword evidence="7" id="KW-0269">Exonuclease</keyword>
<evidence type="ECO:0000256" key="4">
    <source>
        <dbReference type="SAM" id="Coils"/>
    </source>
</evidence>
<organism evidence="7 8">
    <name type="scientific">Haloactinopolyspora alba</name>
    <dbReference type="NCBI Taxonomy" id="648780"/>
    <lineage>
        <taxon>Bacteria</taxon>
        <taxon>Bacillati</taxon>
        <taxon>Actinomycetota</taxon>
        <taxon>Actinomycetes</taxon>
        <taxon>Jiangellales</taxon>
        <taxon>Jiangellaceae</taxon>
        <taxon>Haloactinopolyspora</taxon>
    </lineage>
</organism>
<keyword evidence="7" id="KW-0378">Hydrolase</keyword>
<dbReference type="Gene3D" id="3.40.50.300">
    <property type="entry name" value="P-loop containing nucleotide triphosphate hydrolases"/>
    <property type="match status" value="2"/>
</dbReference>
<feature type="region of interest" description="Disordered" evidence="5">
    <location>
        <begin position="271"/>
        <end position="299"/>
    </location>
</feature>
<dbReference type="EMBL" id="PYGE01000001">
    <property type="protein sequence ID" value="PSL08425.1"/>
    <property type="molecule type" value="Genomic_DNA"/>
</dbReference>
<keyword evidence="8" id="KW-1185">Reference proteome</keyword>
<feature type="domain" description="Rad50/SbcC-type AAA" evidence="6">
    <location>
        <begin position="9"/>
        <end position="197"/>
    </location>
</feature>
<feature type="region of interest" description="Disordered" evidence="5">
    <location>
        <begin position="312"/>
        <end position="336"/>
    </location>
</feature>
<comment type="similarity">
    <text evidence="1">Belongs to the SMC family. SbcC subfamily.</text>
</comment>
<evidence type="ECO:0000256" key="2">
    <source>
        <dbReference type="ARBA" id="ARBA00011322"/>
    </source>
</evidence>
<protein>
    <recommendedName>
        <fullName evidence="3">Nuclease SbcCD subunit C</fullName>
    </recommendedName>
</protein>
<proteinExistence type="inferred from homology"/>